<organism evidence="2 3">
    <name type="scientific">Tribonema minus</name>
    <dbReference type="NCBI Taxonomy" id="303371"/>
    <lineage>
        <taxon>Eukaryota</taxon>
        <taxon>Sar</taxon>
        <taxon>Stramenopiles</taxon>
        <taxon>Ochrophyta</taxon>
        <taxon>PX clade</taxon>
        <taxon>Xanthophyceae</taxon>
        <taxon>Tribonematales</taxon>
        <taxon>Tribonemataceae</taxon>
        <taxon>Tribonema</taxon>
    </lineage>
</organism>
<dbReference type="AlphaFoldDB" id="A0A835Z3R0"/>
<evidence type="ECO:0000256" key="1">
    <source>
        <dbReference type="SAM" id="Coils"/>
    </source>
</evidence>
<evidence type="ECO:0000313" key="2">
    <source>
        <dbReference type="EMBL" id="KAG5185624.1"/>
    </source>
</evidence>
<feature type="coiled-coil region" evidence="1">
    <location>
        <begin position="71"/>
        <end position="98"/>
    </location>
</feature>
<protein>
    <recommendedName>
        <fullName evidence="4">Ankyrin repeat protein</fullName>
    </recommendedName>
</protein>
<comment type="caution">
    <text evidence="2">The sequence shown here is derived from an EMBL/GenBank/DDBJ whole genome shotgun (WGS) entry which is preliminary data.</text>
</comment>
<keyword evidence="3" id="KW-1185">Reference proteome</keyword>
<dbReference type="InterPro" id="IPR036770">
    <property type="entry name" value="Ankyrin_rpt-contain_sf"/>
</dbReference>
<sequence>MSDAADKHLYEVLEKQLVRLSQLPWLTGTASSRGRADVKQEPALAELSLAEVELEGLSTAANAMPTTHPGVEALRCGVRMLEERLRAIQESCERHQQGSKRCAHPAPRTASARVFNDVHLRKEVLQSLGPCYWLYISGVSKALRSAYMTALAMRAGGRRYVCGTSGAAAAQSLSTFRMAQQCGITQRQLDSWHCCNAVGRSGSLELIRFAVQAGMPVNTDALLGAAEVGSVEAVNELYTHMCDNGGNAEHVYDDLLDARLDVGAEAVGSSADAARVRETLRWLMTSGAALFGPYQHDVTDVIERLDAYQHYAYETCFETRFDCVCSIMDAAIVSGRLEVVQWLRARSHAFTAQSANLAASAGHLPLLRWLHALGGSLAWLRQIGAMDWSTPAARATHLRCAYAVPYSTPVVRWLLAEGAAWPADIAQRVDSGEWRPKAAYHAVLAGCPFGHSWTSVTCDAVLRGDADDPYAAEGGHTDNYTGMLEKQLSGAAARLELINLAVQAGMPVDHFAFWGAAESASIEAIDELCSHLCDDHAVRMRRVREVLVWLSQQPRPRRDWPEYYTTALCCRAAFCGRFETLRWLMTTGGVLFGPHDKHDVTDACESSPAYERYVVFEMCFTTSCGFISTIMEAAIASGRLDVVQWLRAQSHAFTAESANLAAAAGHLPLLRWLHAHGAKLAWLRQIGALDWSTPAARATHLRHACEFADRAPIVRWLLAEGAAWPADLAELVETHAWSPETAQRAVMAGCPFGQSWTSITCDAILHSVAEDAYAAEDGHVLLQRLHSAGCPYTCPRPAQSASEGM</sequence>
<proteinExistence type="predicted"/>
<dbReference type="InterPro" id="IPR052050">
    <property type="entry name" value="SecEffector_AnkRepeat"/>
</dbReference>
<dbReference type="SUPFAM" id="SSF48403">
    <property type="entry name" value="Ankyrin repeat"/>
    <property type="match status" value="1"/>
</dbReference>
<dbReference type="EMBL" id="JAFCMP010000125">
    <property type="protein sequence ID" value="KAG5185624.1"/>
    <property type="molecule type" value="Genomic_DNA"/>
</dbReference>
<reference evidence="2" key="1">
    <citation type="submission" date="2021-02" db="EMBL/GenBank/DDBJ databases">
        <title>First Annotated Genome of the Yellow-green Alga Tribonema minus.</title>
        <authorList>
            <person name="Mahan K.M."/>
        </authorList>
    </citation>
    <scope>NUCLEOTIDE SEQUENCE</scope>
    <source>
        <strain evidence="2">UTEX B ZZ1240</strain>
    </source>
</reference>
<gene>
    <name evidence="2" type="ORF">JKP88DRAFT_289118</name>
</gene>
<dbReference type="Proteomes" id="UP000664859">
    <property type="component" value="Unassembled WGS sequence"/>
</dbReference>
<evidence type="ECO:0008006" key="4">
    <source>
        <dbReference type="Google" id="ProtNLM"/>
    </source>
</evidence>
<name>A0A835Z3R0_9STRA</name>
<dbReference type="PANTHER" id="PTHR46586">
    <property type="entry name" value="ANKYRIN REPEAT-CONTAINING PROTEIN"/>
    <property type="match status" value="1"/>
</dbReference>
<accession>A0A835Z3R0</accession>
<evidence type="ECO:0000313" key="3">
    <source>
        <dbReference type="Proteomes" id="UP000664859"/>
    </source>
</evidence>
<dbReference type="PANTHER" id="PTHR46586:SF3">
    <property type="entry name" value="ANKYRIN REPEAT-CONTAINING PROTEIN"/>
    <property type="match status" value="1"/>
</dbReference>
<keyword evidence="1" id="KW-0175">Coiled coil</keyword>
<dbReference type="Gene3D" id="1.25.40.20">
    <property type="entry name" value="Ankyrin repeat-containing domain"/>
    <property type="match status" value="1"/>
</dbReference>